<evidence type="ECO:0000313" key="8">
    <source>
        <dbReference type="EMBL" id="CAL4203192.1"/>
    </source>
</evidence>
<gene>
    <name evidence="8" type="ORF">MNOR_LOCUS37753</name>
</gene>
<evidence type="ECO:0000256" key="1">
    <source>
        <dbReference type="ARBA" id="ARBA00004651"/>
    </source>
</evidence>
<dbReference type="PANTHER" id="PTHR16024:SF6">
    <property type="entry name" value="XK-RELATED PROTEIN"/>
    <property type="match status" value="1"/>
</dbReference>
<keyword evidence="5 7" id="KW-1133">Transmembrane helix</keyword>
<evidence type="ECO:0000256" key="7">
    <source>
        <dbReference type="RuleBase" id="RU910716"/>
    </source>
</evidence>
<reference evidence="8 9" key="1">
    <citation type="submission" date="2024-05" db="EMBL/GenBank/DDBJ databases">
        <authorList>
            <person name="Wallberg A."/>
        </authorList>
    </citation>
    <scope>NUCLEOTIDE SEQUENCE [LARGE SCALE GENOMIC DNA]</scope>
</reference>
<keyword evidence="4 7" id="KW-0812">Transmembrane</keyword>
<evidence type="ECO:0000256" key="5">
    <source>
        <dbReference type="ARBA" id="ARBA00022989"/>
    </source>
</evidence>
<dbReference type="Proteomes" id="UP001497623">
    <property type="component" value="Unassembled WGS sequence"/>
</dbReference>
<protein>
    <recommendedName>
        <fullName evidence="7">XK-related protein</fullName>
    </recommendedName>
</protein>
<keyword evidence="3" id="KW-1003">Cell membrane</keyword>
<feature type="transmembrane region" description="Helical" evidence="7">
    <location>
        <begin position="296"/>
        <end position="317"/>
    </location>
</feature>
<dbReference type="PANTHER" id="PTHR16024">
    <property type="entry name" value="XK-RELATED PROTEIN"/>
    <property type="match status" value="1"/>
</dbReference>
<organism evidence="8 9">
    <name type="scientific">Meganyctiphanes norvegica</name>
    <name type="common">Northern krill</name>
    <name type="synonym">Thysanopoda norvegica</name>
    <dbReference type="NCBI Taxonomy" id="48144"/>
    <lineage>
        <taxon>Eukaryota</taxon>
        <taxon>Metazoa</taxon>
        <taxon>Ecdysozoa</taxon>
        <taxon>Arthropoda</taxon>
        <taxon>Crustacea</taxon>
        <taxon>Multicrustacea</taxon>
        <taxon>Malacostraca</taxon>
        <taxon>Eumalacostraca</taxon>
        <taxon>Eucarida</taxon>
        <taxon>Euphausiacea</taxon>
        <taxon>Euphausiidae</taxon>
        <taxon>Meganyctiphanes</taxon>
    </lineage>
</organism>
<sequence>MGLLSVLTTRYLEALNNTVNSLSKPFNDAVTLSPKPVNNTVTSCPKPLNNIVTRSPEHVSNSVTSSFILVDSTVTLALKPVNITVTTCPELDNNKVTLSSKPLKKKATRRLRKCSKHKWVSRILWSIIGIFFYVSDFGTDINAAVHLFSKGEYVLGSLTVLLTILPMMIPSIVVILHEIQENKNSVKDICLLILAAIVCSPFMPIYLLMTNLISNIRGHGPDSLAARGAGLMKLCEAMVESCPQFGLQMLIIFKDLLAGNAIEAWQWVTIATSLSALAFSVSTSRIFIKANSSSKVIFFIFSMLVTSRCVVSCTFSMIHGIFFMVPIGAHLVVSFIIWMIIRSRCFAMCIPLADSHYSNKISGFILIALSWMLNAAFNSYTLSGLIVSTNNLVFAIGSCFLDLPSHVAITSLSLAAASWAANIIFTFVPVFEGVRRDWLVINEHGESYNY</sequence>
<dbReference type="EMBL" id="CAXKWB010079065">
    <property type="protein sequence ID" value="CAL4203192.1"/>
    <property type="molecule type" value="Genomic_DNA"/>
</dbReference>
<feature type="transmembrane region" description="Helical" evidence="7">
    <location>
        <begin position="323"/>
        <end position="341"/>
    </location>
</feature>
<evidence type="ECO:0000256" key="3">
    <source>
        <dbReference type="ARBA" id="ARBA00022475"/>
    </source>
</evidence>
<keyword evidence="9" id="KW-1185">Reference proteome</keyword>
<evidence type="ECO:0000256" key="6">
    <source>
        <dbReference type="ARBA" id="ARBA00023136"/>
    </source>
</evidence>
<dbReference type="InterPro" id="IPR018629">
    <property type="entry name" value="XK-rel"/>
</dbReference>
<proteinExistence type="inferred from homology"/>
<feature type="transmembrane region" description="Helical" evidence="7">
    <location>
        <begin position="264"/>
        <end position="284"/>
    </location>
</feature>
<feature type="transmembrane region" description="Helical" evidence="7">
    <location>
        <begin position="119"/>
        <end position="135"/>
    </location>
</feature>
<comment type="caution">
    <text evidence="8">The sequence shown here is derived from an EMBL/GenBank/DDBJ whole genome shotgun (WGS) entry which is preliminary data.</text>
</comment>
<accession>A0AAV2SLC4</accession>
<feature type="transmembrane region" description="Helical" evidence="7">
    <location>
        <begin position="407"/>
        <end position="431"/>
    </location>
</feature>
<feature type="transmembrane region" description="Helical" evidence="7">
    <location>
        <begin position="189"/>
        <end position="209"/>
    </location>
</feature>
<comment type="similarity">
    <text evidence="2 7">Belongs to the XK family.</text>
</comment>
<evidence type="ECO:0000256" key="2">
    <source>
        <dbReference type="ARBA" id="ARBA00008789"/>
    </source>
</evidence>
<evidence type="ECO:0000256" key="4">
    <source>
        <dbReference type="ARBA" id="ARBA00022692"/>
    </source>
</evidence>
<feature type="transmembrane region" description="Helical" evidence="7">
    <location>
        <begin position="361"/>
        <end position="387"/>
    </location>
</feature>
<dbReference type="Pfam" id="PF09815">
    <property type="entry name" value="XK-related"/>
    <property type="match status" value="1"/>
</dbReference>
<dbReference type="GO" id="GO:0005886">
    <property type="term" value="C:plasma membrane"/>
    <property type="evidence" value="ECO:0007669"/>
    <property type="project" value="UniProtKB-SubCell"/>
</dbReference>
<feature type="transmembrane region" description="Helical" evidence="7">
    <location>
        <begin position="155"/>
        <end position="177"/>
    </location>
</feature>
<name>A0AAV2SLC4_MEGNR</name>
<dbReference type="AlphaFoldDB" id="A0AAV2SLC4"/>
<comment type="subcellular location">
    <subcellularLocation>
        <location evidence="1">Cell membrane</location>
        <topology evidence="1">Multi-pass membrane protein</topology>
    </subcellularLocation>
    <subcellularLocation>
        <location evidence="7">Membrane</location>
        <topology evidence="7">Multi-pass membrane protein</topology>
    </subcellularLocation>
</comment>
<keyword evidence="6 7" id="KW-0472">Membrane</keyword>
<dbReference type="InterPro" id="IPR050895">
    <property type="entry name" value="XK-related_scramblase"/>
</dbReference>
<evidence type="ECO:0000313" key="9">
    <source>
        <dbReference type="Proteomes" id="UP001497623"/>
    </source>
</evidence>